<dbReference type="SUPFAM" id="SSF50911">
    <property type="entry name" value="Mannose 6-phosphate receptor domain"/>
    <property type="match status" value="1"/>
</dbReference>
<evidence type="ECO:0000256" key="19">
    <source>
        <dbReference type="SAM" id="Phobius"/>
    </source>
</evidence>
<evidence type="ECO:0000256" key="12">
    <source>
        <dbReference type="ARBA" id="ARBA00023006"/>
    </source>
</evidence>
<keyword evidence="14" id="KW-0496">Mitochondrion</keyword>
<keyword evidence="15 19" id="KW-0472">Membrane</keyword>
<evidence type="ECO:0000256" key="4">
    <source>
        <dbReference type="ARBA" id="ARBA00004614"/>
    </source>
</evidence>
<evidence type="ECO:0000256" key="6">
    <source>
        <dbReference type="ARBA" id="ARBA00013776"/>
    </source>
</evidence>
<dbReference type="OrthoDB" id="29460at2759"/>
<dbReference type="Proteomes" id="UP000053110">
    <property type="component" value="Unassembled WGS sequence"/>
</dbReference>
<evidence type="ECO:0000256" key="13">
    <source>
        <dbReference type="ARBA" id="ARBA00023034"/>
    </source>
</evidence>
<evidence type="ECO:0000256" key="2">
    <source>
        <dbReference type="ARBA" id="ARBA00004358"/>
    </source>
</evidence>
<dbReference type="Pfam" id="PF09451">
    <property type="entry name" value="ATG27"/>
    <property type="match status" value="1"/>
</dbReference>
<dbReference type="GO" id="GO:0034045">
    <property type="term" value="C:phagophore assembly site membrane"/>
    <property type="evidence" value="ECO:0007669"/>
    <property type="project" value="UniProtKB-SubCell"/>
</dbReference>
<evidence type="ECO:0000313" key="23">
    <source>
        <dbReference type="Proteomes" id="UP000053110"/>
    </source>
</evidence>
<keyword evidence="17" id="KW-0968">Cytoplasmic vesicle</keyword>
<evidence type="ECO:0000256" key="3">
    <source>
        <dbReference type="ARBA" id="ARBA00004472"/>
    </source>
</evidence>
<evidence type="ECO:0000256" key="5">
    <source>
        <dbReference type="ARBA" id="ARBA00005363"/>
    </source>
</evidence>
<dbReference type="PANTHER" id="PTHR15071">
    <property type="entry name" value="MANNOSE-6-PHOSPHATE RECEPTOR FAMILY MEMBER"/>
    <property type="match status" value="1"/>
</dbReference>
<feature type="transmembrane region" description="Helical" evidence="19">
    <location>
        <begin position="254"/>
        <end position="277"/>
    </location>
</feature>
<dbReference type="GO" id="GO:0030659">
    <property type="term" value="C:cytoplasmic vesicle membrane"/>
    <property type="evidence" value="ECO:0007669"/>
    <property type="project" value="UniProtKB-SubCell"/>
</dbReference>
<feature type="chain" id="PRO_5024935510" description="Autophagy-related protein 27" evidence="20">
    <location>
        <begin position="24"/>
        <end position="328"/>
    </location>
</feature>
<keyword evidence="7" id="KW-0813">Transport</keyword>
<organism evidence="22 23">
    <name type="scientific">Blumeria graminis f. sp. tritici 96224</name>
    <dbReference type="NCBI Taxonomy" id="1268274"/>
    <lineage>
        <taxon>Eukaryota</taxon>
        <taxon>Fungi</taxon>
        <taxon>Dikarya</taxon>
        <taxon>Ascomycota</taxon>
        <taxon>Pezizomycotina</taxon>
        <taxon>Leotiomycetes</taxon>
        <taxon>Erysiphales</taxon>
        <taxon>Erysiphaceae</taxon>
        <taxon>Blumeria</taxon>
    </lineage>
</organism>
<evidence type="ECO:0000256" key="10">
    <source>
        <dbReference type="ARBA" id="ARBA00022927"/>
    </source>
</evidence>
<dbReference type="InterPro" id="IPR018939">
    <property type="entry name" value="Autophagy-rel_prot_27"/>
</dbReference>
<keyword evidence="16" id="KW-1015">Disulfide bond</keyword>
<evidence type="ECO:0000256" key="9">
    <source>
        <dbReference type="ARBA" id="ARBA00022729"/>
    </source>
</evidence>
<evidence type="ECO:0000256" key="16">
    <source>
        <dbReference type="ARBA" id="ARBA00023157"/>
    </source>
</evidence>
<dbReference type="GO" id="GO:0006914">
    <property type="term" value="P:autophagy"/>
    <property type="evidence" value="ECO:0007669"/>
    <property type="project" value="UniProtKB-KW"/>
</dbReference>
<keyword evidence="11 19" id="KW-1133">Transmembrane helix</keyword>
<keyword evidence="9 20" id="KW-0732">Signal</keyword>
<evidence type="ECO:0000259" key="21">
    <source>
        <dbReference type="PROSITE" id="PS51914"/>
    </source>
</evidence>
<gene>
    <name evidence="22" type="ORF">BGT96224_3118</name>
</gene>
<dbReference type="PANTHER" id="PTHR15071:SF13">
    <property type="entry name" value="AUTOPHAGY-RELATED PROTEIN 27"/>
    <property type="match status" value="1"/>
</dbReference>
<dbReference type="InterPro" id="IPR009011">
    <property type="entry name" value="Man6P_isomerase_rcpt-bd_dom_sf"/>
</dbReference>
<keyword evidence="10" id="KW-0653">Protein transport</keyword>
<proteinExistence type="inferred from homology"/>
<keyword evidence="13" id="KW-0333">Golgi apparatus</keyword>
<name>A0A656KH49_BLUGR</name>
<evidence type="ECO:0000256" key="8">
    <source>
        <dbReference type="ARBA" id="ARBA00022692"/>
    </source>
</evidence>
<dbReference type="AlphaFoldDB" id="A0A656KH49"/>
<keyword evidence="8 19" id="KW-0812">Transmembrane</keyword>
<feature type="signal peptide" evidence="20">
    <location>
        <begin position="1"/>
        <end position="23"/>
    </location>
</feature>
<dbReference type="PROSITE" id="PS51914">
    <property type="entry name" value="MRH"/>
    <property type="match status" value="1"/>
</dbReference>
<comment type="subcellular location">
    <subcellularLocation>
        <location evidence="2">Cytoplasmic vesicle membrane</location>
        <topology evidence="2">Single-pass type I membrane protein</topology>
    </subcellularLocation>
    <subcellularLocation>
        <location evidence="4">Golgi apparatus membrane</location>
        <topology evidence="4">Single-pass type I membrane protein</topology>
    </subcellularLocation>
    <subcellularLocation>
        <location evidence="1">Mitochondrion membrane</location>
        <topology evidence="1">Single-pass membrane protein</topology>
    </subcellularLocation>
    <subcellularLocation>
        <location evidence="3">Preautophagosomal structure membrane</location>
        <topology evidence="3">Single-pass type I membrane protein</topology>
    </subcellularLocation>
</comment>
<evidence type="ECO:0000256" key="14">
    <source>
        <dbReference type="ARBA" id="ARBA00023128"/>
    </source>
</evidence>
<evidence type="ECO:0000256" key="20">
    <source>
        <dbReference type="SAM" id="SignalP"/>
    </source>
</evidence>
<feature type="region of interest" description="Disordered" evidence="18">
    <location>
        <begin position="189"/>
        <end position="212"/>
    </location>
</feature>
<accession>A0A656KH49</accession>
<evidence type="ECO:0000256" key="15">
    <source>
        <dbReference type="ARBA" id="ARBA00023136"/>
    </source>
</evidence>
<evidence type="ECO:0000256" key="17">
    <source>
        <dbReference type="ARBA" id="ARBA00023329"/>
    </source>
</evidence>
<dbReference type="GO" id="GO:0015031">
    <property type="term" value="P:protein transport"/>
    <property type="evidence" value="ECO:0007669"/>
    <property type="project" value="UniProtKB-KW"/>
</dbReference>
<dbReference type="GO" id="GO:0031966">
    <property type="term" value="C:mitochondrial membrane"/>
    <property type="evidence" value="ECO:0007669"/>
    <property type="project" value="UniProtKB-SubCell"/>
</dbReference>
<reference evidence="23" key="1">
    <citation type="journal article" date="2013" name="Nat. Genet.">
        <title>The wheat powdery mildew genome shows the unique evolution of an obligate biotroph.</title>
        <authorList>
            <person name="Wicker T."/>
            <person name="Oberhaensli S."/>
            <person name="Parlange F."/>
            <person name="Buchmann J.P."/>
            <person name="Shatalina M."/>
            <person name="Roffler S."/>
            <person name="Ben-David R."/>
            <person name="Dolezel J."/>
            <person name="Simkova H."/>
            <person name="Schulze-Lefert P."/>
            <person name="Spanu P.D."/>
            <person name="Bruggmann R."/>
            <person name="Amselem J."/>
            <person name="Quesneville H."/>
            <person name="Ver Loren van Themaat E."/>
            <person name="Paape T."/>
            <person name="Shimizu K.K."/>
            <person name="Keller B."/>
        </authorList>
    </citation>
    <scope>NUCLEOTIDE SEQUENCE [LARGE SCALE GENOMIC DNA]</scope>
    <source>
        <strain evidence="23">96224</strain>
    </source>
</reference>
<dbReference type="EMBL" id="KE375140">
    <property type="protein sequence ID" value="EPQ62959.1"/>
    <property type="molecule type" value="Genomic_DNA"/>
</dbReference>
<sequence length="328" mass="37243">MRTLWSHVHSATISLFLFHYTATSLGLACDQVVVDGSKWNFSDLGGPRSVMHSIDEIVSFKNTTFTIDICQGLVLEERKSGEKLCPFGSRVCAMERITTENTSILERGWPIAGELKEHSGGHMDEKWQILKPSGQEDDIEGLRLEMSGGFLIRDDGKKKSQKAIVDFICDPTRFGNENLLDPEDKYVQPKLKRKKSVQTRQPKDDENSDTQSSSLTFIEYNQNLEEFDTLHLSWKTKFACASTIEHKDPAEKHWGIFTWFIIVGFLSTASFLIFGSWMNYYRYGARGLDLLPHSDTIRDIPYLLKDWIRRVLKTIQGGSGSRGGYAAV</sequence>
<feature type="domain" description="MRH" evidence="21">
    <location>
        <begin position="27"/>
        <end position="242"/>
    </location>
</feature>
<evidence type="ECO:0000313" key="22">
    <source>
        <dbReference type="EMBL" id="EPQ62959.1"/>
    </source>
</evidence>
<comment type="similarity">
    <text evidence="5">Belongs to the ATG27 family.</text>
</comment>
<protein>
    <recommendedName>
        <fullName evidence="6">Autophagy-related protein 27</fullName>
    </recommendedName>
</protein>
<dbReference type="PROSITE" id="PS51257">
    <property type="entry name" value="PROKAR_LIPOPROTEIN"/>
    <property type="match status" value="1"/>
</dbReference>
<evidence type="ECO:0000256" key="1">
    <source>
        <dbReference type="ARBA" id="ARBA00004304"/>
    </source>
</evidence>
<dbReference type="GO" id="GO:0000139">
    <property type="term" value="C:Golgi membrane"/>
    <property type="evidence" value="ECO:0007669"/>
    <property type="project" value="UniProtKB-SubCell"/>
</dbReference>
<evidence type="ECO:0000256" key="7">
    <source>
        <dbReference type="ARBA" id="ARBA00022448"/>
    </source>
</evidence>
<dbReference type="InterPro" id="IPR044865">
    <property type="entry name" value="MRH_dom"/>
</dbReference>
<evidence type="ECO:0000256" key="18">
    <source>
        <dbReference type="SAM" id="MobiDB-lite"/>
    </source>
</evidence>
<evidence type="ECO:0000256" key="11">
    <source>
        <dbReference type="ARBA" id="ARBA00022989"/>
    </source>
</evidence>
<dbReference type="Gene3D" id="2.70.130.10">
    <property type="entry name" value="Mannose-6-phosphate receptor binding domain"/>
    <property type="match status" value="1"/>
</dbReference>
<keyword evidence="12" id="KW-0072">Autophagy</keyword>